<dbReference type="SUPFAM" id="SSF103481">
    <property type="entry name" value="Multidrug resistance efflux transporter EmrE"/>
    <property type="match status" value="1"/>
</dbReference>
<comment type="function">
    <text evidence="7">Acts as a Mg(2+) transporter. Can also transport other divalent cations such as Fe(2+), Sr(2+), Ba(2+), Mn(2+) and Co(2+) but to a much less extent than Mg(2+).</text>
</comment>
<name>A0A835VYW5_9CHLO</name>
<keyword evidence="6 9" id="KW-0472">Membrane</keyword>
<feature type="transmembrane region" description="Helical" evidence="9">
    <location>
        <begin position="203"/>
        <end position="228"/>
    </location>
</feature>
<feature type="region of interest" description="Disordered" evidence="8">
    <location>
        <begin position="1"/>
        <end position="23"/>
    </location>
</feature>
<evidence type="ECO:0000313" key="10">
    <source>
        <dbReference type="EMBL" id="KAG2430963.1"/>
    </source>
</evidence>
<organism evidence="10 11">
    <name type="scientific">Chlamydomonas schloesseri</name>
    <dbReference type="NCBI Taxonomy" id="2026947"/>
    <lineage>
        <taxon>Eukaryota</taxon>
        <taxon>Viridiplantae</taxon>
        <taxon>Chlorophyta</taxon>
        <taxon>core chlorophytes</taxon>
        <taxon>Chlorophyceae</taxon>
        <taxon>CS clade</taxon>
        <taxon>Chlamydomonadales</taxon>
        <taxon>Chlamydomonadaceae</taxon>
        <taxon>Chlamydomonas</taxon>
    </lineage>
</organism>
<protein>
    <recommendedName>
        <fullName evidence="12">Magnesium transporter</fullName>
    </recommendedName>
</protein>
<dbReference type="PANTHER" id="PTHR12570">
    <property type="match status" value="1"/>
</dbReference>
<evidence type="ECO:0000256" key="1">
    <source>
        <dbReference type="ARBA" id="ARBA00004141"/>
    </source>
</evidence>
<feature type="region of interest" description="Disordered" evidence="8">
    <location>
        <begin position="429"/>
        <end position="475"/>
    </location>
</feature>
<dbReference type="GO" id="GO:0015095">
    <property type="term" value="F:magnesium ion transmembrane transporter activity"/>
    <property type="evidence" value="ECO:0007669"/>
    <property type="project" value="InterPro"/>
</dbReference>
<feature type="compositionally biased region" description="Basic and acidic residues" evidence="8">
    <location>
        <begin position="598"/>
        <end position="608"/>
    </location>
</feature>
<dbReference type="Pfam" id="PF05653">
    <property type="entry name" value="Mg_trans_NIPA"/>
    <property type="match status" value="1"/>
</dbReference>
<feature type="region of interest" description="Disordered" evidence="8">
    <location>
        <begin position="654"/>
        <end position="685"/>
    </location>
</feature>
<feature type="transmembrane region" description="Helical" evidence="9">
    <location>
        <begin position="277"/>
        <end position="300"/>
    </location>
</feature>
<dbReference type="AlphaFoldDB" id="A0A835VYW5"/>
<keyword evidence="4 9" id="KW-0812">Transmembrane</keyword>
<feature type="transmembrane region" description="Helical" evidence="9">
    <location>
        <begin position="171"/>
        <end position="191"/>
    </location>
</feature>
<evidence type="ECO:0000256" key="3">
    <source>
        <dbReference type="ARBA" id="ARBA00007001"/>
    </source>
</evidence>
<feature type="transmembrane region" description="Helical" evidence="9">
    <location>
        <begin position="105"/>
        <end position="124"/>
    </location>
</feature>
<keyword evidence="5 9" id="KW-1133">Transmembrane helix</keyword>
<feature type="compositionally biased region" description="Basic and acidic residues" evidence="8">
    <location>
        <begin position="441"/>
        <end position="450"/>
    </location>
</feature>
<proteinExistence type="inferred from homology"/>
<evidence type="ECO:0008006" key="12">
    <source>
        <dbReference type="Google" id="ProtNLM"/>
    </source>
</evidence>
<sequence>MDSPSPWPPPFPSSPFPPSPDVVEDDSSPDLWYVGAIINVVGSISINLGMNLMKLGHNTRAEIDLPEEEKPPIRKFKSWVIGLVIFITGNVLNFVSFAFAAQSLLAALGSLQLVCNVFFAYMVNKEPVTKLIIFSTGCIIGGCVLLVVFGNQSSDTYTVQELIDLYKQPAYIVYLVMMGVVVFGTYVLYLHSKKVCRKRGQSGLWYFLMLVSYSIFSAMLGSQSVLFGKSISVILRTTFSGDNQLGNWYTWVVLPVFTIAALFWVTRLNKGLRMFPAMVIVPLMQISWTLFSIVSGMLYFEEYKSFTTLMWIMFPVGVVIVFSGVFLLTLSGGRAPPPDDLDEEKTPDSAAGSLSKMTVHENAMFTARPDGEAGPSELGPPASAKMSLGQTLRFTSTWAPASVAVSPASNMNRTLMTNESLRRQRRATEALSDFNATSRTNRTDDPHTFDKNSTLNRTAQSNTSRVSETPSMMGTMKKGIKSMHNRLTSDLGIETKTGFKLAMGLGDGALSGVSLFAMPALDFTSTKRTSRSGASAAQHHGAADSAILSALPRSKFFGKSEHHDGLTTIAEGSGLPKAPSSELGASLTASSQMPSSREGYRHSPDAGKHKGQSGSGPPGVQQEAGTPGKASTKPLGEAAFAGLLSGPSFKPSRAAAIEEEVPRTPSMAPTSAGAGSGPTFRTGRNRNAPAEVSLALPAGFGPAIAAGSAAAAAGAPAVSHVHGGVSDLVDGPAAATYGRLSTAQGNGPVAQDVGMPMPGASGPGRPLGMPRPGSLAAMLPDGVPLSNAGSMVLHDSRPGTPPEVMLAGVGASGNFQGLNPQSPRLQQLQQGQQQQQQYMSPIPYSVLQRAHTPPLAGTRLPAAHLLVPGMPVVGHMQPVLQPSVSSGHYAQMLAGQHIAGPDVGLPPMLSAPPRVLAPVGSLGGAVSVTGVGLTGSPSGIMLAPRNQSPRGLSVSRSWAGSLGGGVNASRNSPLRGSVFSHFQRPLRPWQG</sequence>
<feature type="transmembrane region" description="Helical" evidence="9">
    <location>
        <begin position="306"/>
        <end position="328"/>
    </location>
</feature>
<feature type="compositionally biased region" description="Pro residues" evidence="8">
    <location>
        <begin position="1"/>
        <end position="20"/>
    </location>
</feature>
<comment type="subcellular location">
    <subcellularLocation>
        <location evidence="2">Early endosome</location>
    </subcellularLocation>
    <subcellularLocation>
        <location evidence="1">Membrane</location>
        <topology evidence="1">Multi-pass membrane protein</topology>
    </subcellularLocation>
</comment>
<evidence type="ECO:0000256" key="8">
    <source>
        <dbReference type="SAM" id="MobiDB-lite"/>
    </source>
</evidence>
<dbReference type="GO" id="GO:0005769">
    <property type="term" value="C:early endosome"/>
    <property type="evidence" value="ECO:0007669"/>
    <property type="project" value="UniProtKB-SubCell"/>
</dbReference>
<evidence type="ECO:0000313" key="11">
    <source>
        <dbReference type="Proteomes" id="UP000613740"/>
    </source>
</evidence>
<evidence type="ECO:0000256" key="2">
    <source>
        <dbReference type="ARBA" id="ARBA00004412"/>
    </source>
</evidence>
<evidence type="ECO:0000256" key="4">
    <source>
        <dbReference type="ARBA" id="ARBA00022692"/>
    </source>
</evidence>
<keyword evidence="11" id="KW-1185">Reference proteome</keyword>
<dbReference type="OrthoDB" id="165382at2759"/>
<evidence type="ECO:0000256" key="9">
    <source>
        <dbReference type="SAM" id="Phobius"/>
    </source>
</evidence>
<dbReference type="GO" id="GO:0016020">
    <property type="term" value="C:membrane"/>
    <property type="evidence" value="ECO:0007669"/>
    <property type="project" value="UniProtKB-SubCell"/>
</dbReference>
<feature type="transmembrane region" description="Helical" evidence="9">
    <location>
        <begin position="248"/>
        <end position="265"/>
    </location>
</feature>
<feature type="compositionally biased region" description="Polar residues" evidence="8">
    <location>
        <begin position="451"/>
        <end position="472"/>
    </location>
</feature>
<comment type="caution">
    <text evidence="10">The sequence shown here is derived from an EMBL/GenBank/DDBJ whole genome shotgun (WGS) entry which is preliminary data.</text>
</comment>
<accession>A0A835VYW5</accession>
<comment type="similarity">
    <text evidence="3">Belongs to the NIPA (TC 2.A.7) family.</text>
</comment>
<gene>
    <name evidence="10" type="ORF">HYH02_013496</name>
</gene>
<dbReference type="InterPro" id="IPR008521">
    <property type="entry name" value="Mg_trans_NIPA"/>
</dbReference>
<feature type="transmembrane region" description="Helical" evidence="9">
    <location>
        <begin position="131"/>
        <end position="151"/>
    </location>
</feature>
<dbReference type="Proteomes" id="UP000613740">
    <property type="component" value="Unassembled WGS sequence"/>
</dbReference>
<feature type="region of interest" description="Disordered" evidence="8">
    <location>
        <begin position="567"/>
        <end position="634"/>
    </location>
</feature>
<feature type="transmembrane region" description="Helical" evidence="9">
    <location>
        <begin position="31"/>
        <end position="50"/>
    </location>
</feature>
<evidence type="ECO:0000256" key="6">
    <source>
        <dbReference type="ARBA" id="ARBA00023136"/>
    </source>
</evidence>
<dbReference type="PANTHER" id="PTHR12570:SF9">
    <property type="entry name" value="MAGNESIUM TRANSPORTER NIPA8-RELATED"/>
    <property type="match status" value="1"/>
</dbReference>
<evidence type="ECO:0000256" key="7">
    <source>
        <dbReference type="ARBA" id="ARBA00025284"/>
    </source>
</evidence>
<feature type="transmembrane region" description="Helical" evidence="9">
    <location>
        <begin position="79"/>
        <end position="99"/>
    </location>
</feature>
<reference evidence="10" key="1">
    <citation type="journal article" date="2020" name="bioRxiv">
        <title>Comparative genomics of Chlamydomonas.</title>
        <authorList>
            <person name="Craig R.J."/>
            <person name="Hasan A.R."/>
            <person name="Ness R.W."/>
            <person name="Keightley P.D."/>
        </authorList>
    </citation>
    <scope>NUCLEOTIDE SEQUENCE</scope>
    <source>
        <strain evidence="10">CCAP 11/173</strain>
    </source>
</reference>
<dbReference type="InterPro" id="IPR037185">
    <property type="entry name" value="EmrE-like"/>
</dbReference>
<dbReference type="EMBL" id="JAEHOD010000076">
    <property type="protein sequence ID" value="KAG2430963.1"/>
    <property type="molecule type" value="Genomic_DNA"/>
</dbReference>
<evidence type="ECO:0000256" key="5">
    <source>
        <dbReference type="ARBA" id="ARBA00022989"/>
    </source>
</evidence>